<dbReference type="Proteomes" id="UP000001510">
    <property type="component" value="Chromosome"/>
</dbReference>
<evidence type="ECO:0000313" key="1">
    <source>
        <dbReference type="EMBL" id="BAG02454.1"/>
    </source>
</evidence>
<keyword evidence="2" id="KW-1185">Reference proteome</keyword>
<dbReference type="EMBL" id="AP009552">
    <property type="protein sequence ID" value="BAG02454.1"/>
    <property type="molecule type" value="Genomic_DNA"/>
</dbReference>
<dbReference type="EnsemblBacteria" id="BAG02454">
    <property type="protein sequence ID" value="BAG02454"/>
    <property type="gene ID" value="MAE_26320"/>
</dbReference>
<dbReference type="PaxDb" id="449447-MAE_26320"/>
<dbReference type="AlphaFoldDB" id="B0JIF6"/>
<gene>
    <name evidence="1" type="ordered locus">MAE_26320</name>
</gene>
<protein>
    <submittedName>
        <fullName evidence="1">Uncharacterized protein</fullName>
    </submittedName>
</protein>
<organism evidence="1 2">
    <name type="scientific">Microcystis aeruginosa (strain NIES-843 / IAM M-2473)</name>
    <dbReference type="NCBI Taxonomy" id="449447"/>
    <lineage>
        <taxon>Bacteria</taxon>
        <taxon>Bacillati</taxon>
        <taxon>Cyanobacteriota</taxon>
        <taxon>Cyanophyceae</taxon>
        <taxon>Oscillatoriophycideae</taxon>
        <taxon>Chroococcales</taxon>
        <taxon>Microcystaceae</taxon>
        <taxon>Microcystis</taxon>
    </lineage>
</organism>
<name>B0JIF6_MICAN</name>
<accession>B0JIF6</accession>
<evidence type="ECO:0000313" key="2">
    <source>
        <dbReference type="Proteomes" id="UP000001510"/>
    </source>
</evidence>
<dbReference type="KEGG" id="mar:MAE_26320"/>
<sequence>MLRIVCDGPVVHPETSYSHGKVKFEKFGFKPYLRKNFRSLHSVVFLYYTALTQAL</sequence>
<dbReference type="HOGENOM" id="CLU_212709_0_0_3"/>
<dbReference type="STRING" id="449447.MAE_26320"/>
<reference evidence="1 2" key="1">
    <citation type="journal article" date="2007" name="DNA Res.">
        <title>Complete genomic structure of the bloom-forming toxic cyanobacterium Microcystis aeruginosa NIES-843.</title>
        <authorList>
            <person name="Kaneko T."/>
            <person name="Nakajima N."/>
            <person name="Okamoto S."/>
            <person name="Suzuki I."/>
            <person name="Tanabe Y."/>
            <person name="Tamaoki M."/>
            <person name="Nakamura Y."/>
            <person name="Kasai F."/>
            <person name="Watanabe A."/>
            <person name="Kawashima K."/>
            <person name="Kishida Y."/>
            <person name="Ono A."/>
            <person name="Shimizu Y."/>
            <person name="Takahashi C."/>
            <person name="Minami C."/>
            <person name="Fujishiro T."/>
            <person name="Kohara M."/>
            <person name="Katoh M."/>
            <person name="Nakazaki N."/>
            <person name="Nakayama S."/>
            <person name="Yamada M."/>
            <person name="Tabata S."/>
            <person name="Watanabe M.M."/>
        </authorList>
    </citation>
    <scope>NUCLEOTIDE SEQUENCE [LARGE SCALE GENOMIC DNA]</scope>
    <source>
        <strain evidence="2">NIES-843 / IAM M-247</strain>
    </source>
</reference>
<proteinExistence type="predicted"/>